<dbReference type="AlphaFoldDB" id="A0A6M0RXQ0"/>
<protein>
    <submittedName>
        <fullName evidence="2">Uncharacterized protein</fullName>
    </submittedName>
</protein>
<dbReference type="Proteomes" id="UP000481033">
    <property type="component" value="Unassembled WGS sequence"/>
</dbReference>
<evidence type="ECO:0000313" key="3">
    <source>
        <dbReference type="Proteomes" id="UP000481033"/>
    </source>
</evidence>
<evidence type="ECO:0000313" key="2">
    <source>
        <dbReference type="EMBL" id="NEZ60502.1"/>
    </source>
</evidence>
<feature type="transmembrane region" description="Helical" evidence="1">
    <location>
        <begin position="25"/>
        <end position="42"/>
    </location>
</feature>
<accession>A0A6M0RXQ0</accession>
<feature type="transmembrane region" description="Helical" evidence="1">
    <location>
        <begin position="89"/>
        <end position="109"/>
    </location>
</feature>
<keyword evidence="3" id="KW-1185">Reference proteome</keyword>
<comment type="caution">
    <text evidence="2">The sequence shown here is derived from an EMBL/GenBank/DDBJ whole genome shotgun (WGS) entry which is preliminary data.</text>
</comment>
<reference evidence="2 3" key="1">
    <citation type="journal article" date="2020" name="Microb. Ecol.">
        <title>Ecogenomics of the Marine Benthic Filamentous Cyanobacterium Adonisia.</title>
        <authorList>
            <person name="Walter J.M."/>
            <person name="Coutinho F.H."/>
            <person name="Leomil L."/>
            <person name="Hargreaves P.I."/>
            <person name="Campeao M.E."/>
            <person name="Vieira V.V."/>
            <person name="Silva B.S."/>
            <person name="Fistarol G.O."/>
            <person name="Salomon P.S."/>
            <person name="Sawabe T."/>
            <person name="Mino S."/>
            <person name="Hosokawa M."/>
            <person name="Miyashita H."/>
            <person name="Maruyama F."/>
            <person name="van Verk M.C."/>
            <person name="Dutilh B.E."/>
            <person name="Thompson C.C."/>
            <person name="Thompson F.L."/>
        </authorList>
    </citation>
    <scope>NUCLEOTIDE SEQUENCE [LARGE SCALE GENOMIC DNA]</scope>
    <source>
        <strain evidence="2 3">CCMR0081</strain>
    </source>
</reference>
<dbReference type="EMBL" id="QXHD01000004">
    <property type="protein sequence ID" value="NEZ60502.1"/>
    <property type="molecule type" value="Genomic_DNA"/>
</dbReference>
<dbReference type="RefSeq" id="WP_163661195.1">
    <property type="nucleotide sequence ID" value="NZ_QXHD01000004.1"/>
</dbReference>
<gene>
    <name evidence="2" type="ORF">DXZ20_33655</name>
</gene>
<keyword evidence="1" id="KW-0472">Membrane</keyword>
<proteinExistence type="predicted"/>
<organism evidence="2 3">
    <name type="scientific">Adonisia turfae CCMR0081</name>
    <dbReference type="NCBI Taxonomy" id="2292702"/>
    <lineage>
        <taxon>Bacteria</taxon>
        <taxon>Bacillati</taxon>
        <taxon>Cyanobacteriota</taxon>
        <taxon>Adonisia</taxon>
        <taxon>Adonisia turfae</taxon>
    </lineage>
</organism>
<keyword evidence="1" id="KW-1133">Transmembrane helix</keyword>
<keyword evidence="1" id="KW-0812">Transmembrane</keyword>
<sequence length="115" mass="12446">MIARIVGVVVPYAHAAKKWQEVEMGLQLFSSLVLTLVICFLLPAAGMGVALGALTLGVWSPLSTISAVGKDYMVDFLITFGAGNMVQGFVIICLTISIVGGLFDMFTFYKYLYLK</sequence>
<name>A0A6M0RXQ0_9CYAN</name>
<evidence type="ECO:0000256" key="1">
    <source>
        <dbReference type="SAM" id="Phobius"/>
    </source>
</evidence>